<evidence type="ECO:0000256" key="1">
    <source>
        <dbReference type="ARBA" id="ARBA00004141"/>
    </source>
</evidence>
<evidence type="ECO:0000256" key="3">
    <source>
        <dbReference type="ARBA" id="ARBA00022692"/>
    </source>
</evidence>
<accession>A0A840I288</accession>
<feature type="transmembrane region" description="Helical" evidence="7">
    <location>
        <begin position="140"/>
        <end position="161"/>
    </location>
</feature>
<evidence type="ECO:0000256" key="7">
    <source>
        <dbReference type="SAM" id="Phobius"/>
    </source>
</evidence>
<evidence type="ECO:0000256" key="5">
    <source>
        <dbReference type="ARBA" id="ARBA00022989"/>
    </source>
</evidence>
<sequence length="197" mass="20503">MPPILPSDAPLAFTLLAVTTLASLYGLMMDRSFVSGGIFNVGAVRGGQWYRMVTPAFLHADIGHLLVNMLTLYFFGPAVEVVYGTSGLAIIYLGSQLAAQGYTLYRKRDDASYNALGASGAVSGVVLAFCVFAPLAKLYLFFAIPVPAFAFGLGYVAYSSFAMSGKGRIAHEAHLGGAIGGAVLAILLPTASGPLLG</sequence>
<reference evidence="9 10" key="1">
    <citation type="submission" date="2020-08" db="EMBL/GenBank/DDBJ databases">
        <title>Genomic Encyclopedia of Type Strains, Phase IV (KMG-IV): sequencing the most valuable type-strain genomes for metagenomic binning, comparative biology and taxonomic classification.</title>
        <authorList>
            <person name="Goeker M."/>
        </authorList>
    </citation>
    <scope>NUCLEOTIDE SEQUENCE [LARGE SCALE GENOMIC DNA]</scope>
    <source>
        <strain evidence="9 10">DSM 102850</strain>
    </source>
</reference>
<dbReference type="RefSeq" id="WP_183817422.1">
    <property type="nucleotide sequence ID" value="NZ_JACHOB010000003.1"/>
</dbReference>
<keyword evidence="10" id="KW-1185">Reference proteome</keyword>
<evidence type="ECO:0000256" key="2">
    <source>
        <dbReference type="ARBA" id="ARBA00009045"/>
    </source>
</evidence>
<keyword evidence="6 7" id="KW-0472">Membrane</keyword>
<dbReference type="InterPro" id="IPR050925">
    <property type="entry name" value="Rhomboid_protease_S54"/>
</dbReference>
<feature type="domain" description="Peptidase S54 rhomboid" evidence="8">
    <location>
        <begin position="47"/>
        <end position="188"/>
    </location>
</feature>
<feature type="transmembrane region" description="Helical" evidence="7">
    <location>
        <begin position="12"/>
        <end position="28"/>
    </location>
</feature>
<dbReference type="GO" id="GO:0004252">
    <property type="term" value="F:serine-type endopeptidase activity"/>
    <property type="evidence" value="ECO:0007669"/>
    <property type="project" value="InterPro"/>
</dbReference>
<dbReference type="PANTHER" id="PTHR43731">
    <property type="entry name" value="RHOMBOID PROTEASE"/>
    <property type="match status" value="1"/>
</dbReference>
<keyword evidence="5 7" id="KW-1133">Transmembrane helix</keyword>
<protein>
    <submittedName>
        <fullName evidence="9">Membrane associated rhomboid family serine protease</fullName>
    </submittedName>
</protein>
<evidence type="ECO:0000256" key="4">
    <source>
        <dbReference type="ARBA" id="ARBA00022801"/>
    </source>
</evidence>
<evidence type="ECO:0000259" key="8">
    <source>
        <dbReference type="Pfam" id="PF01694"/>
    </source>
</evidence>
<dbReference type="AlphaFoldDB" id="A0A840I288"/>
<dbReference type="Gene3D" id="1.20.1540.10">
    <property type="entry name" value="Rhomboid-like"/>
    <property type="match status" value="1"/>
</dbReference>
<dbReference type="InterPro" id="IPR022764">
    <property type="entry name" value="Peptidase_S54_rhomboid_dom"/>
</dbReference>
<keyword evidence="9" id="KW-0645">Protease</keyword>
<feature type="transmembrane region" description="Helical" evidence="7">
    <location>
        <begin position="173"/>
        <end position="191"/>
    </location>
</feature>
<gene>
    <name evidence="9" type="ORF">GGQ59_001651</name>
</gene>
<evidence type="ECO:0000256" key="6">
    <source>
        <dbReference type="ARBA" id="ARBA00023136"/>
    </source>
</evidence>
<evidence type="ECO:0000313" key="10">
    <source>
        <dbReference type="Proteomes" id="UP000563524"/>
    </source>
</evidence>
<evidence type="ECO:0000313" key="9">
    <source>
        <dbReference type="EMBL" id="MBB4659126.1"/>
    </source>
</evidence>
<dbReference type="Proteomes" id="UP000563524">
    <property type="component" value="Unassembled WGS sequence"/>
</dbReference>
<dbReference type="Pfam" id="PF01694">
    <property type="entry name" value="Rhomboid"/>
    <property type="match status" value="1"/>
</dbReference>
<proteinExistence type="inferred from homology"/>
<feature type="transmembrane region" description="Helical" evidence="7">
    <location>
        <begin position="81"/>
        <end position="99"/>
    </location>
</feature>
<feature type="transmembrane region" description="Helical" evidence="7">
    <location>
        <begin position="111"/>
        <end position="134"/>
    </location>
</feature>
<keyword evidence="4" id="KW-0378">Hydrolase</keyword>
<dbReference type="GO" id="GO:0006508">
    <property type="term" value="P:proteolysis"/>
    <property type="evidence" value="ECO:0007669"/>
    <property type="project" value="UniProtKB-KW"/>
</dbReference>
<dbReference type="EMBL" id="JACHOB010000003">
    <property type="protein sequence ID" value="MBB4659126.1"/>
    <property type="molecule type" value="Genomic_DNA"/>
</dbReference>
<comment type="similarity">
    <text evidence="2">Belongs to the peptidase S54 family.</text>
</comment>
<keyword evidence="3 7" id="KW-0812">Transmembrane</keyword>
<dbReference type="PANTHER" id="PTHR43731:SF14">
    <property type="entry name" value="PRESENILIN-ASSOCIATED RHOMBOID-LIKE PROTEIN, MITOCHONDRIAL"/>
    <property type="match status" value="1"/>
</dbReference>
<comment type="subcellular location">
    <subcellularLocation>
        <location evidence="1">Membrane</location>
        <topology evidence="1">Multi-pass membrane protein</topology>
    </subcellularLocation>
</comment>
<dbReference type="SUPFAM" id="SSF144091">
    <property type="entry name" value="Rhomboid-like"/>
    <property type="match status" value="1"/>
</dbReference>
<organism evidence="9 10">
    <name type="scientific">Parvularcula dongshanensis</name>
    <dbReference type="NCBI Taxonomy" id="1173995"/>
    <lineage>
        <taxon>Bacteria</taxon>
        <taxon>Pseudomonadati</taxon>
        <taxon>Pseudomonadota</taxon>
        <taxon>Alphaproteobacteria</taxon>
        <taxon>Parvularculales</taxon>
        <taxon>Parvularculaceae</taxon>
        <taxon>Parvularcula</taxon>
    </lineage>
</organism>
<dbReference type="GO" id="GO:0016020">
    <property type="term" value="C:membrane"/>
    <property type="evidence" value="ECO:0007669"/>
    <property type="project" value="UniProtKB-SubCell"/>
</dbReference>
<name>A0A840I288_9PROT</name>
<comment type="caution">
    <text evidence="9">The sequence shown here is derived from an EMBL/GenBank/DDBJ whole genome shotgun (WGS) entry which is preliminary data.</text>
</comment>
<dbReference type="InterPro" id="IPR035952">
    <property type="entry name" value="Rhomboid-like_sf"/>
</dbReference>